<comment type="caution">
    <text evidence="14">The sequence shown here is derived from an EMBL/GenBank/DDBJ whole genome shotgun (WGS) entry which is preliminary data.</text>
</comment>
<accession>A0A7C9NRX4</accession>
<evidence type="ECO:0000256" key="8">
    <source>
        <dbReference type="ARBA" id="ARBA00022842"/>
    </source>
</evidence>
<organism evidence="14">
    <name type="scientific">Muribaculaceae bacterium Z82</name>
    <dbReference type="NCBI Taxonomy" id="2304548"/>
    <lineage>
        <taxon>Bacteria</taxon>
        <taxon>Pseudomonadati</taxon>
        <taxon>Bacteroidota</taxon>
        <taxon>Bacteroidia</taxon>
        <taxon>Bacteroidales</taxon>
        <taxon>Muribaculaceae</taxon>
    </lineage>
</organism>
<feature type="site" description="Interaction with substrate tRNA" evidence="10">
    <location>
        <position position="107"/>
    </location>
</feature>
<evidence type="ECO:0000256" key="1">
    <source>
        <dbReference type="ARBA" id="ARBA00001946"/>
    </source>
</evidence>
<keyword evidence="6 10" id="KW-0547">Nucleotide-binding</keyword>
<evidence type="ECO:0000256" key="13">
    <source>
        <dbReference type="RuleBase" id="RU003785"/>
    </source>
</evidence>
<feature type="binding site" evidence="10">
    <location>
        <begin position="19"/>
        <end position="24"/>
    </location>
    <ligand>
        <name>substrate</name>
    </ligand>
</feature>
<keyword evidence="7 10" id="KW-0067">ATP-binding</keyword>
<dbReference type="HAMAP" id="MF_00185">
    <property type="entry name" value="IPP_trans"/>
    <property type="match status" value="1"/>
</dbReference>
<dbReference type="GO" id="GO:0052381">
    <property type="term" value="F:tRNA dimethylallyltransferase activity"/>
    <property type="evidence" value="ECO:0007669"/>
    <property type="project" value="UniProtKB-UniRule"/>
</dbReference>
<dbReference type="GO" id="GO:0006400">
    <property type="term" value="P:tRNA modification"/>
    <property type="evidence" value="ECO:0007669"/>
    <property type="project" value="TreeGrafter"/>
</dbReference>
<dbReference type="AlphaFoldDB" id="A0A7C9NRX4"/>
<dbReference type="InterPro" id="IPR027417">
    <property type="entry name" value="P-loop_NTPase"/>
</dbReference>
<comment type="cofactor">
    <cofactor evidence="1 10">
        <name>Mg(2+)</name>
        <dbReference type="ChEBI" id="CHEBI:18420"/>
    </cofactor>
</comment>
<keyword evidence="5 10" id="KW-0819">tRNA processing</keyword>
<keyword evidence="8 10" id="KW-0460">Magnesium</keyword>
<sequence length="317" mass="34562">MTLLGTSLAPQVICVVGPTASGKSDLAQGIALALGGEVVSADSMQIYRGMDIGTGKVPAGERAVPHWGLDIVDPGRPYSAALFQDYARERFRDIAARGKRAVLCGGTGFYVRAAIDDYRFPAGEQERNPIRERYRALLEESGPAALWDMLNSIDERSAAVIAPADSKRVIRALELAEEGISYAQQREKLASIPQSVPARFVGIEVEPALLRKRIDARVDAMVAQGLVGEVKQLLELGFREGLCAPKAIGYKEIVAYLDGETILETAVESIKVATHRYAKRQRTWFRKDGRIRWINGDDGDSQRMVGEAVALLHGNNA</sequence>
<dbReference type="EMBL" id="QWKH01000004">
    <property type="protein sequence ID" value="NBI33669.1"/>
    <property type="molecule type" value="Genomic_DNA"/>
</dbReference>
<dbReference type="Pfam" id="PF01715">
    <property type="entry name" value="IPPT"/>
    <property type="match status" value="1"/>
</dbReference>
<comment type="caution">
    <text evidence="10">Lacks conserved residue(s) required for the propagation of feature annotation.</text>
</comment>
<evidence type="ECO:0000256" key="3">
    <source>
        <dbReference type="ARBA" id="ARBA00005842"/>
    </source>
</evidence>
<evidence type="ECO:0000256" key="6">
    <source>
        <dbReference type="ARBA" id="ARBA00022741"/>
    </source>
</evidence>
<evidence type="ECO:0000256" key="10">
    <source>
        <dbReference type="HAMAP-Rule" id="MF_00185"/>
    </source>
</evidence>
<evidence type="ECO:0000256" key="2">
    <source>
        <dbReference type="ARBA" id="ARBA00003213"/>
    </source>
</evidence>
<dbReference type="EC" id="2.5.1.75" evidence="10"/>
<evidence type="ECO:0000256" key="9">
    <source>
        <dbReference type="ARBA" id="ARBA00049563"/>
    </source>
</evidence>
<comment type="similarity">
    <text evidence="3 10 13">Belongs to the IPP transferase family.</text>
</comment>
<evidence type="ECO:0000256" key="7">
    <source>
        <dbReference type="ARBA" id="ARBA00022840"/>
    </source>
</evidence>
<feature type="site" description="Interaction with substrate tRNA" evidence="10">
    <location>
        <position position="131"/>
    </location>
</feature>
<protein>
    <recommendedName>
        <fullName evidence="10">tRNA dimethylallyltransferase</fullName>
        <ecNumber evidence="10">2.5.1.75</ecNumber>
    </recommendedName>
    <alternativeName>
        <fullName evidence="10">Dimethylallyl diphosphate:tRNA dimethylallyltransferase</fullName>
        <shortName evidence="10">DMAPP:tRNA dimethylallyltransferase</shortName>
        <shortName evidence="10">DMATase</shortName>
    </alternativeName>
    <alternativeName>
        <fullName evidence="10">Isopentenyl-diphosphate:tRNA isopentenyltransferase</fullName>
        <shortName evidence="10">IPP transferase</shortName>
        <shortName evidence="10">IPPT</shortName>
        <shortName evidence="10">IPTase</shortName>
    </alternativeName>
</protein>
<dbReference type="PANTHER" id="PTHR11088">
    <property type="entry name" value="TRNA DIMETHYLALLYLTRANSFERASE"/>
    <property type="match status" value="1"/>
</dbReference>
<evidence type="ECO:0000256" key="11">
    <source>
        <dbReference type="RuleBase" id="RU003783"/>
    </source>
</evidence>
<evidence type="ECO:0000256" key="4">
    <source>
        <dbReference type="ARBA" id="ARBA00022679"/>
    </source>
</evidence>
<name>A0A7C9NRX4_9BACT</name>
<dbReference type="NCBIfam" id="TIGR00174">
    <property type="entry name" value="miaA"/>
    <property type="match status" value="1"/>
</dbReference>
<comment type="function">
    <text evidence="2 10 12">Catalyzes the transfer of a dimethylallyl group onto the adenine at position 37 in tRNAs that read codons beginning with uridine, leading to the formation of N6-(dimethylallyl)adenosine (i(6)A).</text>
</comment>
<comment type="subunit">
    <text evidence="10">Monomer.</text>
</comment>
<dbReference type="InterPro" id="IPR018022">
    <property type="entry name" value="IPT"/>
</dbReference>
<dbReference type="PANTHER" id="PTHR11088:SF60">
    <property type="entry name" value="TRNA DIMETHYLALLYLTRANSFERASE"/>
    <property type="match status" value="1"/>
</dbReference>
<reference evidence="14" key="1">
    <citation type="submission" date="2018-08" db="EMBL/GenBank/DDBJ databases">
        <title>Murine metabolic-syndrome-specific gut microbial biobank.</title>
        <authorList>
            <person name="Liu C."/>
        </authorList>
    </citation>
    <scope>NUCLEOTIDE SEQUENCE [LARGE SCALE GENOMIC DNA]</scope>
    <source>
        <strain evidence="14">Z82</strain>
    </source>
</reference>
<feature type="binding site" evidence="10">
    <location>
        <begin position="17"/>
        <end position="24"/>
    </location>
    <ligand>
        <name>ATP</name>
        <dbReference type="ChEBI" id="CHEBI:30616"/>
    </ligand>
</feature>
<gene>
    <name evidence="10 14" type="primary">miaA</name>
    <name evidence="14" type="ORF">D1639_01190</name>
</gene>
<evidence type="ECO:0000256" key="12">
    <source>
        <dbReference type="RuleBase" id="RU003784"/>
    </source>
</evidence>
<feature type="region of interest" description="Interaction with substrate tRNA" evidence="10">
    <location>
        <begin position="42"/>
        <end position="45"/>
    </location>
</feature>
<evidence type="ECO:0000313" key="14">
    <source>
        <dbReference type="EMBL" id="NBI33669.1"/>
    </source>
</evidence>
<comment type="catalytic activity">
    <reaction evidence="9 10 11">
        <text>adenosine(37) in tRNA + dimethylallyl diphosphate = N(6)-dimethylallyladenosine(37) in tRNA + diphosphate</text>
        <dbReference type="Rhea" id="RHEA:26482"/>
        <dbReference type="Rhea" id="RHEA-COMP:10162"/>
        <dbReference type="Rhea" id="RHEA-COMP:10375"/>
        <dbReference type="ChEBI" id="CHEBI:33019"/>
        <dbReference type="ChEBI" id="CHEBI:57623"/>
        <dbReference type="ChEBI" id="CHEBI:74411"/>
        <dbReference type="ChEBI" id="CHEBI:74415"/>
        <dbReference type="EC" id="2.5.1.75"/>
    </reaction>
</comment>
<dbReference type="GO" id="GO:0005524">
    <property type="term" value="F:ATP binding"/>
    <property type="evidence" value="ECO:0007669"/>
    <property type="project" value="UniProtKB-UniRule"/>
</dbReference>
<dbReference type="InterPro" id="IPR039657">
    <property type="entry name" value="Dimethylallyltransferase"/>
</dbReference>
<dbReference type="SUPFAM" id="SSF52540">
    <property type="entry name" value="P-loop containing nucleoside triphosphate hydrolases"/>
    <property type="match status" value="2"/>
</dbReference>
<dbReference type="Gene3D" id="3.40.50.300">
    <property type="entry name" value="P-loop containing nucleotide triphosphate hydrolases"/>
    <property type="match status" value="1"/>
</dbReference>
<proteinExistence type="inferred from homology"/>
<evidence type="ECO:0000256" key="5">
    <source>
        <dbReference type="ARBA" id="ARBA00022694"/>
    </source>
</evidence>
<keyword evidence="4 10" id="KW-0808">Transferase</keyword>
<dbReference type="Gene3D" id="1.10.20.140">
    <property type="match status" value="1"/>
</dbReference>